<sequence>MWTNRKVPTRRMKIRMMKKTSISKWETLKRARSSTIKSGVMMSRKRKRKKKMRWTKRTAKVREKPTTNTTTWTRRRTRLPVRNRTARMPLIRQRTTARRKSQRTSKI</sequence>
<organism evidence="2">
    <name type="scientific">Culex pipiens</name>
    <name type="common">House mosquito</name>
    <dbReference type="NCBI Taxonomy" id="7175"/>
    <lineage>
        <taxon>Eukaryota</taxon>
        <taxon>Metazoa</taxon>
        <taxon>Ecdysozoa</taxon>
        <taxon>Arthropoda</taxon>
        <taxon>Hexapoda</taxon>
        <taxon>Insecta</taxon>
        <taxon>Pterygota</taxon>
        <taxon>Neoptera</taxon>
        <taxon>Endopterygota</taxon>
        <taxon>Diptera</taxon>
        <taxon>Nematocera</taxon>
        <taxon>Culicoidea</taxon>
        <taxon>Culicidae</taxon>
        <taxon>Culicinae</taxon>
        <taxon>Culicini</taxon>
        <taxon>Culex</taxon>
        <taxon>Culex</taxon>
    </lineage>
</organism>
<feature type="compositionally biased region" description="Basic residues" evidence="1">
    <location>
        <begin position="43"/>
        <end position="59"/>
    </location>
</feature>
<feature type="compositionally biased region" description="Basic residues" evidence="1">
    <location>
        <begin position="95"/>
        <end position="107"/>
    </location>
</feature>
<dbReference type="EMBL" id="HBUE01189426">
    <property type="protein sequence ID" value="CAG6524369.1"/>
    <property type="molecule type" value="Transcribed_RNA"/>
</dbReference>
<dbReference type="AlphaFoldDB" id="A0A8D8JLF4"/>
<protein>
    <submittedName>
        <fullName evidence="2">(northern house mosquito) hypothetical protein</fullName>
    </submittedName>
</protein>
<evidence type="ECO:0000313" key="2">
    <source>
        <dbReference type="EMBL" id="CAG6576050.1"/>
    </source>
</evidence>
<evidence type="ECO:0000256" key="1">
    <source>
        <dbReference type="SAM" id="MobiDB-lite"/>
    </source>
</evidence>
<proteinExistence type="predicted"/>
<feature type="region of interest" description="Disordered" evidence="1">
    <location>
        <begin position="39"/>
        <end position="107"/>
    </location>
</feature>
<accession>A0A8D8JLF4</accession>
<reference evidence="2" key="1">
    <citation type="submission" date="2021-05" db="EMBL/GenBank/DDBJ databases">
        <authorList>
            <person name="Alioto T."/>
            <person name="Alioto T."/>
            <person name="Gomez Garrido J."/>
        </authorList>
    </citation>
    <scope>NUCLEOTIDE SEQUENCE</scope>
</reference>
<feature type="compositionally biased region" description="Basic residues" evidence="1">
    <location>
        <begin position="73"/>
        <end position="85"/>
    </location>
</feature>
<dbReference type="EMBL" id="HBUE01295235">
    <property type="protein sequence ID" value="CAG6576050.1"/>
    <property type="molecule type" value="Transcribed_RNA"/>
</dbReference>
<name>A0A8D8JLF4_CULPI</name>